<evidence type="ECO:0000259" key="6">
    <source>
        <dbReference type="PROSITE" id="PS50969"/>
    </source>
</evidence>
<evidence type="ECO:0000313" key="7">
    <source>
        <dbReference type="EMBL" id="KAJ7412205.1"/>
    </source>
</evidence>
<keyword evidence="4" id="KW-0811">Translocation</keyword>
<comment type="caution">
    <text evidence="7">The sequence shown here is derived from an EMBL/GenBank/DDBJ whole genome shotgun (WGS) entry which is preliminary data.</text>
</comment>
<dbReference type="Proteomes" id="UP001145742">
    <property type="component" value="Unassembled WGS sequence"/>
</dbReference>
<dbReference type="PROSITE" id="PS50189">
    <property type="entry name" value="NTR"/>
    <property type="match status" value="1"/>
</dbReference>
<keyword evidence="8" id="KW-1185">Reference proteome</keyword>
<sequence>MLSGAGQGSGRCREQCRDGKGLRVPHAHPAVFHGRILAQRLVGQETRYEVEVKTPYRRRFPLVSREYLWVPNTCGCPPLREGGEYVLMARRHVNHEHTLNRILLQDGGYARPWTPREGRMDGTLLCSSIFADRQDDTMATFTSSFQGISYKVFIYTTAKQDYAKKLLDVLDPRKKLIRHCLSQSDCVCSKGCYWKDLTRLGTDLAKTVALDHTIQSFPAQAANWIPVPQWCGDPQDEELLRLVPLLGQLGQAEDVRPEIQRQFHPCQLPTKD</sequence>
<dbReference type="InterPro" id="IPR008993">
    <property type="entry name" value="TIMP-like_OB-fold"/>
</dbReference>
<organism evidence="7 8">
    <name type="scientific">Willisornis vidua</name>
    <name type="common">Xingu scale-backed antbird</name>
    <dbReference type="NCBI Taxonomy" id="1566151"/>
    <lineage>
        <taxon>Eukaryota</taxon>
        <taxon>Metazoa</taxon>
        <taxon>Chordata</taxon>
        <taxon>Craniata</taxon>
        <taxon>Vertebrata</taxon>
        <taxon>Euteleostomi</taxon>
        <taxon>Archelosauria</taxon>
        <taxon>Archosauria</taxon>
        <taxon>Dinosauria</taxon>
        <taxon>Saurischia</taxon>
        <taxon>Theropoda</taxon>
        <taxon>Coelurosauria</taxon>
        <taxon>Aves</taxon>
        <taxon>Neognathae</taxon>
        <taxon>Neoaves</taxon>
        <taxon>Telluraves</taxon>
        <taxon>Australaves</taxon>
        <taxon>Passeriformes</taxon>
        <taxon>Thamnophilidae</taxon>
        <taxon>Willisornis</taxon>
    </lineage>
</organism>
<keyword evidence="3" id="KW-1015">Disulfide bond</keyword>
<comment type="subunit">
    <text evidence="4">Component of the TIM23 complex.</text>
</comment>
<feature type="domain" description="NTR" evidence="5">
    <location>
        <begin position="12"/>
        <end position="126"/>
    </location>
</feature>
<proteinExistence type="inferred from homology"/>
<reference evidence="7" key="1">
    <citation type="submission" date="2019-10" db="EMBL/GenBank/DDBJ databases">
        <authorList>
            <person name="Soares A.E.R."/>
            <person name="Aleixo A."/>
            <person name="Schneider P."/>
            <person name="Miyaki C.Y."/>
            <person name="Schneider M.P."/>
            <person name="Mello C."/>
            <person name="Vasconcelos A.T.R."/>
        </authorList>
    </citation>
    <scope>NUCLEOTIDE SEQUENCE</scope>
    <source>
        <tissue evidence="7">Muscle</tissue>
    </source>
</reference>
<dbReference type="InterPro" id="IPR018933">
    <property type="entry name" value="Netrin_module_non-TIMP"/>
</dbReference>
<gene>
    <name evidence="7" type="ORF">WISP_97924</name>
</gene>
<dbReference type="SMART" id="SM00577">
    <property type="entry name" value="CPDc"/>
    <property type="match status" value="1"/>
</dbReference>
<dbReference type="PANTHER" id="PTHR12210">
    <property type="entry name" value="DULLARD PROTEIN PHOSPHATASE"/>
    <property type="match status" value="1"/>
</dbReference>
<dbReference type="InterPro" id="IPR036412">
    <property type="entry name" value="HAD-like_sf"/>
</dbReference>
<comment type="similarity">
    <text evidence="4">Belongs to the TIM50 family.</text>
</comment>
<dbReference type="SUPFAM" id="SSF56784">
    <property type="entry name" value="HAD-like"/>
    <property type="match status" value="1"/>
</dbReference>
<dbReference type="InterPro" id="IPR001134">
    <property type="entry name" value="Netrin_domain"/>
</dbReference>
<keyword evidence="4" id="KW-0809">Transit peptide</keyword>
<dbReference type="InterPro" id="IPR004274">
    <property type="entry name" value="FCP1_dom"/>
</dbReference>
<evidence type="ECO:0000259" key="5">
    <source>
        <dbReference type="PROSITE" id="PS50189"/>
    </source>
</evidence>
<dbReference type="Gene3D" id="3.40.50.1000">
    <property type="entry name" value="HAD superfamily/HAD-like"/>
    <property type="match status" value="1"/>
</dbReference>
<comment type="function">
    <text evidence="4">Essential component of the TIM23 complex, a complex that mediates the translocation of transit peptide-containing proteins across the mitochondrial inner membrane.</text>
</comment>
<dbReference type="Pfam" id="PF03031">
    <property type="entry name" value="NIF"/>
    <property type="match status" value="1"/>
</dbReference>
<dbReference type="InterPro" id="IPR023214">
    <property type="entry name" value="HAD_sf"/>
</dbReference>
<dbReference type="EMBL" id="WHWB01034256">
    <property type="protein sequence ID" value="KAJ7412205.1"/>
    <property type="molecule type" value="Genomic_DNA"/>
</dbReference>
<keyword evidence="4" id="KW-0653">Protein transport</keyword>
<dbReference type="Gene3D" id="2.40.50.120">
    <property type="match status" value="1"/>
</dbReference>
<feature type="domain" description="FCP1 homology" evidence="6">
    <location>
        <begin position="94"/>
        <end position="249"/>
    </location>
</feature>
<evidence type="ECO:0000256" key="3">
    <source>
        <dbReference type="ARBA" id="ARBA00023157"/>
    </source>
</evidence>
<evidence type="ECO:0000256" key="1">
    <source>
        <dbReference type="ARBA" id="ARBA00004613"/>
    </source>
</evidence>
<dbReference type="Pfam" id="PF01759">
    <property type="entry name" value="NTR"/>
    <property type="match status" value="1"/>
</dbReference>
<name>A0ABQ9CZ68_9PASS</name>
<evidence type="ECO:0000256" key="4">
    <source>
        <dbReference type="RuleBase" id="RU365079"/>
    </source>
</evidence>
<dbReference type="SUPFAM" id="SSF50242">
    <property type="entry name" value="TIMP-like"/>
    <property type="match status" value="1"/>
</dbReference>
<evidence type="ECO:0000256" key="2">
    <source>
        <dbReference type="ARBA" id="ARBA00022525"/>
    </source>
</evidence>
<evidence type="ECO:0000313" key="8">
    <source>
        <dbReference type="Proteomes" id="UP001145742"/>
    </source>
</evidence>
<keyword evidence="2" id="KW-0964">Secreted</keyword>
<keyword evidence="4" id="KW-0496">Mitochondrion</keyword>
<keyword evidence="4" id="KW-0813">Transport</keyword>
<dbReference type="InterPro" id="IPR050365">
    <property type="entry name" value="TIM50"/>
</dbReference>
<protein>
    <recommendedName>
        <fullName evidence="4">Mitochondrial import inner membrane translocase subunit TIM50</fullName>
    </recommendedName>
</protein>
<accession>A0ABQ9CZ68</accession>
<comment type="subcellular location">
    <subcellularLocation>
        <location evidence="4">Mitochondrion inner membrane</location>
        <topology evidence="4">Single-pass membrane protein</topology>
    </subcellularLocation>
    <subcellularLocation>
        <location evidence="1">Secreted</location>
    </subcellularLocation>
</comment>
<dbReference type="PROSITE" id="PS50969">
    <property type="entry name" value="FCP1"/>
    <property type="match status" value="1"/>
</dbReference>